<reference evidence="1" key="1">
    <citation type="journal article" date="2020" name="mSystems">
        <title>Genome- and Community-Level Interaction Insights into Carbon Utilization and Element Cycling Functions of Hydrothermarchaeota in Hydrothermal Sediment.</title>
        <authorList>
            <person name="Zhou Z."/>
            <person name="Liu Y."/>
            <person name="Xu W."/>
            <person name="Pan J."/>
            <person name="Luo Z.H."/>
            <person name="Li M."/>
        </authorList>
    </citation>
    <scope>NUCLEOTIDE SEQUENCE [LARGE SCALE GENOMIC DNA]</scope>
    <source>
        <strain evidence="1">SpSt-751</strain>
    </source>
</reference>
<dbReference type="AlphaFoldDB" id="A0A7C3SMD3"/>
<evidence type="ECO:0000313" key="1">
    <source>
        <dbReference type="EMBL" id="HGB30400.1"/>
    </source>
</evidence>
<proteinExistence type="predicted"/>
<name>A0A7C3SMD3_9BACT</name>
<accession>A0A7C3SMD3</accession>
<dbReference type="EMBL" id="DTGA01000025">
    <property type="protein sequence ID" value="HGB30400.1"/>
    <property type="molecule type" value="Genomic_DNA"/>
</dbReference>
<sequence length="140" mass="16091">MVQLKTQKPLQYVLEGVLRSIKKAVDNYLKERYKYPIMVTEYAVMTEITSQNVQKHIDNLSKIKTDFQSEGVTELHLFIKGPVTMGTIIGAICDNLVTVKLYHNNRSGEYEEWTVLHSAKSLNLEERIEYRVADLIEGGK</sequence>
<comment type="caution">
    <text evidence="1">The sequence shown here is derived from an EMBL/GenBank/DDBJ whole genome shotgun (WGS) entry which is preliminary data.</text>
</comment>
<protein>
    <submittedName>
        <fullName evidence="1">Uncharacterized protein</fullName>
    </submittedName>
</protein>
<gene>
    <name evidence="1" type="ORF">ENV35_00820</name>
</gene>
<organism evidence="1">
    <name type="scientific">Dictyoglomus turgidum</name>
    <dbReference type="NCBI Taxonomy" id="513050"/>
    <lineage>
        <taxon>Bacteria</taxon>
        <taxon>Pseudomonadati</taxon>
        <taxon>Dictyoglomota</taxon>
        <taxon>Dictyoglomia</taxon>
        <taxon>Dictyoglomales</taxon>
        <taxon>Dictyoglomaceae</taxon>
        <taxon>Dictyoglomus</taxon>
    </lineage>
</organism>